<dbReference type="SUPFAM" id="SSF55347">
    <property type="entry name" value="Glyceraldehyde-3-phosphate dehydrogenase-like, C-terminal domain"/>
    <property type="match status" value="1"/>
</dbReference>
<proteinExistence type="predicted"/>
<protein>
    <submittedName>
        <fullName evidence="3">Gfo/Idh/MocA family protein</fullName>
    </submittedName>
</protein>
<feature type="domain" description="Gfo/Idh/MocA-like oxidoreductase N-terminal" evidence="1">
    <location>
        <begin position="5"/>
        <end position="122"/>
    </location>
</feature>
<dbReference type="InterPro" id="IPR036291">
    <property type="entry name" value="NAD(P)-bd_dom_sf"/>
</dbReference>
<dbReference type="InterPro" id="IPR051450">
    <property type="entry name" value="Gfo/Idh/MocA_Oxidoreductases"/>
</dbReference>
<dbReference type="EMBL" id="JBHSDY010000009">
    <property type="protein sequence ID" value="MFC4299037.1"/>
    <property type="molecule type" value="Genomic_DNA"/>
</dbReference>
<gene>
    <name evidence="3" type="ORF">ACFO0J_13395</name>
</gene>
<keyword evidence="4" id="KW-1185">Reference proteome</keyword>
<dbReference type="Pfam" id="PF22725">
    <property type="entry name" value="GFO_IDH_MocA_C3"/>
    <property type="match status" value="1"/>
</dbReference>
<evidence type="ECO:0000259" key="2">
    <source>
        <dbReference type="Pfam" id="PF22725"/>
    </source>
</evidence>
<name>A0ABV8S0P5_9BURK</name>
<feature type="domain" description="GFO/IDH/MocA-like oxidoreductase" evidence="2">
    <location>
        <begin position="132"/>
        <end position="263"/>
    </location>
</feature>
<dbReference type="RefSeq" id="WP_376813597.1">
    <property type="nucleotide sequence ID" value="NZ_JBHSDY010000009.1"/>
</dbReference>
<evidence type="ECO:0000313" key="4">
    <source>
        <dbReference type="Proteomes" id="UP001595756"/>
    </source>
</evidence>
<evidence type="ECO:0000313" key="3">
    <source>
        <dbReference type="EMBL" id="MFC4299037.1"/>
    </source>
</evidence>
<dbReference type="PANTHER" id="PTHR43377:SF8">
    <property type="entry name" value="BLR3664 PROTEIN"/>
    <property type="match status" value="1"/>
</dbReference>
<evidence type="ECO:0000259" key="1">
    <source>
        <dbReference type="Pfam" id="PF01408"/>
    </source>
</evidence>
<dbReference type="PANTHER" id="PTHR43377">
    <property type="entry name" value="BILIVERDIN REDUCTASE A"/>
    <property type="match status" value="1"/>
</dbReference>
<dbReference type="Gene3D" id="3.40.50.720">
    <property type="entry name" value="NAD(P)-binding Rossmann-like Domain"/>
    <property type="match status" value="1"/>
</dbReference>
<accession>A0ABV8S0P5</accession>
<comment type="caution">
    <text evidence="3">The sequence shown here is derived from an EMBL/GenBank/DDBJ whole genome shotgun (WGS) entry which is preliminary data.</text>
</comment>
<reference evidence="4" key="1">
    <citation type="journal article" date="2019" name="Int. J. Syst. Evol. Microbiol.">
        <title>The Global Catalogue of Microorganisms (GCM) 10K type strain sequencing project: providing services to taxonomists for standard genome sequencing and annotation.</title>
        <authorList>
            <consortium name="The Broad Institute Genomics Platform"/>
            <consortium name="The Broad Institute Genome Sequencing Center for Infectious Disease"/>
            <person name="Wu L."/>
            <person name="Ma J."/>
        </authorList>
    </citation>
    <scope>NUCLEOTIDE SEQUENCE [LARGE SCALE GENOMIC DNA]</scope>
    <source>
        <strain evidence="4">CGMCC 1.19029</strain>
    </source>
</reference>
<dbReference type="SUPFAM" id="SSF51735">
    <property type="entry name" value="NAD(P)-binding Rossmann-fold domains"/>
    <property type="match status" value="1"/>
</dbReference>
<dbReference type="InterPro" id="IPR000683">
    <property type="entry name" value="Gfo/Idh/MocA-like_OxRdtase_N"/>
</dbReference>
<sequence length="352" mass="37905">MTTPLNIAVLGAGLIGRQHMLRIQASESCVLSAIVDPAPGARAVADEAGVVHFQTLAQLLAEARPDGIIIGTPNAMHVDQALECLAAGVPALIEKPVAHTLEAGERLIAAVEGSRVPFLVGHHRAHSPIMALAREVVRSGRLGRLVAVTGTALFCKPDDYFTEAPWRTQPGAGPILINMIHEIDNLRSLCGEITEVQAVVSNAARGFEVEDTAAISLRFDSGVLGTFLLSDTVASPRSWEQTSQENKAYSTYPDEDCYILAGTMGSLAVPTMRLRSYAGQADRSWWKPFQTDMLDLQRKDPLAEQIEHFAAVIRGEAQALVSVRDGVQNLRVVDAIREAAREGRSVRVPLPA</sequence>
<organism evidence="3 4">
    <name type="scientific">Castellaniella hirudinis</name>
    <dbReference type="NCBI Taxonomy" id="1144617"/>
    <lineage>
        <taxon>Bacteria</taxon>
        <taxon>Pseudomonadati</taxon>
        <taxon>Pseudomonadota</taxon>
        <taxon>Betaproteobacteria</taxon>
        <taxon>Burkholderiales</taxon>
        <taxon>Alcaligenaceae</taxon>
        <taxon>Castellaniella</taxon>
    </lineage>
</organism>
<dbReference type="Gene3D" id="3.30.360.10">
    <property type="entry name" value="Dihydrodipicolinate Reductase, domain 2"/>
    <property type="match status" value="1"/>
</dbReference>
<dbReference type="Pfam" id="PF01408">
    <property type="entry name" value="GFO_IDH_MocA"/>
    <property type="match status" value="1"/>
</dbReference>
<dbReference type="Proteomes" id="UP001595756">
    <property type="component" value="Unassembled WGS sequence"/>
</dbReference>
<dbReference type="InterPro" id="IPR055170">
    <property type="entry name" value="GFO_IDH_MocA-like_dom"/>
</dbReference>